<dbReference type="OrthoDB" id="9793746at2"/>
<dbReference type="PANTHER" id="PTHR37308">
    <property type="entry name" value="INTEGRAL MEMBRANE PROTEIN"/>
    <property type="match status" value="1"/>
</dbReference>
<organism evidence="2 3">
    <name type="scientific">Anaerorhabdus furcosa</name>
    <dbReference type="NCBI Taxonomy" id="118967"/>
    <lineage>
        <taxon>Bacteria</taxon>
        <taxon>Bacillati</taxon>
        <taxon>Bacillota</taxon>
        <taxon>Erysipelotrichia</taxon>
        <taxon>Erysipelotrichales</taxon>
        <taxon>Erysipelotrichaceae</taxon>
        <taxon>Anaerorhabdus</taxon>
    </lineage>
</organism>
<evidence type="ECO:0000313" key="3">
    <source>
        <dbReference type="Proteomes" id="UP000243297"/>
    </source>
</evidence>
<gene>
    <name evidence="2" type="ORF">SAMN02745191_1843</name>
</gene>
<feature type="transmembrane region" description="Helical" evidence="1">
    <location>
        <begin position="175"/>
        <end position="192"/>
    </location>
</feature>
<dbReference type="InterPro" id="IPR007163">
    <property type="entry name" value="VCA0040-like"/>
</dbReference>
<protein>
    <submittedName>
        <fullName evidence="2">Putative membrane protein</fullName>
    </submittedName>
</protein>
<keyword evidence="1" id="KW-0472">Membrane</keyword>
<dbReference type="AlphaFoldDB" id="A0A1T4P1I9"/>
<keyword evidence="3" id="KW-1185">Reference proteome</keyword>
<feature type="transmembrane region" description="Helical" evidence="1">
    <location>
        <begin position="113"/>
        <end position="131"/>
    </location>
</feature>
<dbReference type="RefSeq" id="WP_078712249.1">
    <property type="nucleotide sequence ID" value="NZ_FUWY01000005.1"/>
</dbReference>
<keyword evidence="1" id="KW-0812">Transmembrane</keyword>
<reference evidence="3" key="1">
    <citation type="submission" date="2017-02" db="EMBL/GenBank/DDBJ databases">
        <authorList>
            <person name="Varghese N."/>
            <person name="Submissions S."/>
        </authorList>
    </citation>
    <scope>NUCLEOTIDE SEQUENCE [LARGE SCALE GENOMIC DNA]</scope>
    <source>
        <strain evidence="3">ATCC 25662</strain>
    </source>
</reference>
<evidence type="ECO:0000256" key="1">
    <source>
        <dbReference type="SAM" id="Phobius"/>
    </source>
</evidence>
<feature type="transmembrane region" description="Helical" evidence="1">
    <location>
        <begin position="229"/>
        <end position="251"/>
    </location>
</feature>
<name>A0A1T4P1I9_9FIRM</name>
<feature type="transmembrane region" description="Helical" evidence="1">
    <location>
        <begin position="6"/>
        <end position="34"/>
    </location>
</feature>
<feature type="transmembrane region" description="Helical" evidence="1">
    <location>
        <begin position="54"/>
        <end position="77"/>
    </location>
</feature>
<dbReference type="STRING" id="118967.SAMN02745191_1843"/>
<dbReference type="EMBL" id="FUWY01000005">
    <property type="protein sequence ID" value="SJZ85470.1"/>
    <property type="molecule type" value="Genomic_DNA"/>
</dbReference>
<keyword evidence="1" id="KW-1133">Transmembrane helix</keyword>
<feature type="transmembrane region" description="Helical" evidence="1">
    <location>
        <begin position="83"/>
        <end position="101"/>
    </location>
</feature>
<sequence>METIKYVVFGILMGIANVIPGVSGGTIAIILNFYDRLMESITLNFKVIKRNLPFLIPLALGLAIGIVGLSKIMSYLLNNFTTQTYFGFIGIVLGSLPLIFYKAKGPTKKIKPANWIPFVIALGLMIYLAFMNGDKESAKALVRYTTLNFESFIVCFGAMAIATVTMIIPGISGSLILIIMGMYGTIYGFAIAEFNIPLLIPCGLGAVVGILGGAKVVRYLLSKYEQLTYMAILGLLLGSFVQLYMLSGIVLEINTTLIVSLVVAVITFTIIYWFSSQEMKRDRLEEATTK</sequence>
<feature type="transmembrane region" description="Helical" evidence="1">
    <location>
        <begin position="198"/>
        <end position="217"/>
    </location>
</feature>
<dbReference type="PANTHER" id="PTHR37308:SF1">
    <property type="entry name" value="POLYPRENYL-PHOSPHATE TRANSPORTER"/>
    <property type="match status" value="1"/>
</dbReference>
<proteinExistence type="predicted"/>
<dbReference type="Pfam" id="PF04018">
    <property type="entry name" value="VCA0040-like"/>
    <property type="match status" value="1"/>
</dbReference>
<feature type="transmembrane region" description="Helical" evidence="1">
    <location>
        <begin position="151"/>
        <end position="168"/>
    </location>
</feature>
<dbReference type="Proteomes" id="UP000243297">
    <property type="component" value="Unassembled WGS sequence"/>
</dbReference>
<feature type="transmembrane region" description="Helical" evidence="1">
    <location>
        <begin position="257"/>
        <end position="274"/>
    </location>
</feature>
<evidence type="ECO:0000313" key="2">
    <source>
        <dbReference type="EMBL" id="SJZ85470.1"/>
    </source>
</evidence>
<accession>A0A1T4P1I9</accession>